<gene>
    <name evidence="1" type="ORF">AVR91_0238715</name>
</gene>
<comment type="caution">
    <text evidence="1">The sequence shown here is derived from an EMBL/GenBank/DDBJ whole genome shotgun (WGS) entry which is preliminary data.</text>
</comment>
<dbReference type="EMBL" id="LQMT02000042">
    <property type="protein sequence ID" value="ONF62299.1"/>
    <property type="molecule type" value="Genomic_DNA"/>
</dbReference>
<evidence type="ECO:0000313" key="2">
    <source>
        <dbReference type="Proteomes" id="UP000076660"/>
    </source>
</evidence>
<protein>
    <recommendedName>
        <fullName evidence="3">Phage tail protein</fullName>
    </recommendedName>
</protein>
<organism evidence="1 2">
    <name type="scientific">Amycolatopsis keratiniphila subsp. keratiniphila</name>
    <dbReference type="NCBI Taxonomy" id="227715"/>
    <lineage>
        <taxon>Bacteria</taxon>
        <taxon>Bacillati</taxon>
        <taxon>Actinomycetota</taxon>
        <taxon>Actinomycetes</taxon>
        <taxon>Pseudonocardiales</taxon>
        <taxon>Pseudonocardiaceae</taxon>
        <taxon>Amycolatopsis</taxon>
        <taxon>Amycolatopsis japonica group</taxon>
    </lineage>
</organism>
<name>A0A1W2LHF8_9PSEU</name>
<evidence type="ECO:0000313" key="1">
    <source>
        <dbReference type="EMBL" id="ONF62299.1"/>
    </source>
</evidence>
<evidence type="ECO:0008006" key="3">
    <source>
        <dbReference type="Google" id="ProtNLM"/>
    </source>
</evidence>
<dbReference type="RefSeq" id="WP_063275860.1">
    <property type="nucleotide sequence ID" value="NZ_LQMT02000042.1"/>
</dbReference>
<accession>A0A1W2LHF8</accession>
<dbReference type="OrthoDB" id="3985590at2"/>
<reference evidence="1 2" key="1">
    <citation type="submission" date="2016-12" db="EMBL/GenBank/DDBJ databases">
        <title>Amycolatopsis keratiniphila subsp. keratiniphila genome sequencing and assembly.</title>
        <authorList>
            <person name="Mayilraj S."/>
            <person name="Kaur N."/>
        </authorList>
    </citation>
    <scope>NUCLEOTIDE SEQUENCE [LARGE SCALE GENOMIC DNA]</scope>
    <source>
        <strain evidence="1 2">DSM 44409</strain>
    </source>
</reference>
<dbReference type="Proteomes" id="UP000076660">
    <property type="component" value="Unassembled WGS sequence"/>
</dbReference>
<dbReference type="AlphaFoldDB" id="A0A1W2LHF8"/>
<sequence length="295" mass="31524">MAGELVTLDGQVEWRDTLLGTDTVFGTTRITGLWDLPGQRGGNTALPGYHGSYLGQLLSTDREVVWEWKYLGDHPGLPAALDTLRRITAPGENPDNEALVIQLDGRPMLVNARVKRRAIPTDLMYANVGYVAGAVSWEANDPRLYSVAEKTVSTRLAVPAGGGLDFGSGGLDFGSGGLDFGLGTTGGQAIATNDGHVPTWPVLEITGPVPGPQIIYGGRVLMFDPAWTVLAGQTLRIDTAPGARTVLINGVSVRQRLFVAQWTPLEPGVATRIQFTGAAYDPAAELRATWRDAYQ</sequence>
<proteinExistence type="predicted"/>